<accession>A0A1X7VP93</accession>
<evidence type="ECO:0000313" key="9">
    <source>
        <dbReference type="EnsemblMetazoa" id="Aqu2.1.41897_001"/>
    </source>
</evidence>
<dbReference type="OMA" id="PANEAHK"/>
<name>A0A1X7VP93_AMPQE</name>
<reference evidence="9" key="2">
    <citation type="submission" date="2017-05" db="UniProtKB">
        <authorList>
            <consortium name="EnsemblMetazoa"/>
        </authorList>
    </citation>
    <scope>IDENTIFICATION</scope>
</reference>
<organism evidence="9">
    <name type="scientific">Amphimedon queenslandica</name>
    <name type="common">Sponge</name>
    <dbReference type="NCBI Taxonomy" id="400682"/>
    <lineage>
        <taxon>Eukaryota</taxon>
        <taxon>Metazoa</taxon>
        <taxon>Porifera</taxon>
        <taxon>Demospongiae</taxon>
        <taxon>Heteroscleromorpha</taxon>
        <taxon>Haplosclerida</taxon>
        <taxon>Niphatidae</taxon>
        <taxon>Amphimedon</taxon>
    </lineage>
</organism>
<dbReference type="Proteomes" id="UP000007879">
    <property type="component" value="Unassembled WGS sequence"/>
</dbReference>
<keyword evidence="4" id="KW-0805">Transcription regulation</keyword>
<dbReference type="SUPFAM" id="SSF47113">
    <property type="entry name" value="Histone-fold"/>
    <property type="match status" value="1"/>
</dbReference>
<dbReference type="Gene3D" id="1.10.20.10">
    <property type="entry name" value="Histone, subunit A"/>
    <property type="match status" value="1"/>
</dbReference>
<dbReference type="InParanoid" id="A0A1X7VP93"/>
<dbReference type="InterPro" id="IPR003228">
    <property type="entry name" value="TFIID_TAF12_dom"/>
</dbReference>
<evidence type="ECO:0000256" key="1">
    <source>
        <dbReference type="ARBA" id="ARBA00004123"/>
    </source>
</evidence>
<dbReference type="EnsemblMetazoa" id="XM_003383223.3">
    <property type="protein sequence ID" value="XP_003383271.1"/>
    <property type="gene ID" value="LOC100637946"/>
</dbReference>
<evidence type="ECO:0000256" key="5">
    <source>
        <dbReference type="ARBA" id="ARBA00023163"/>
    </source>
</evidence>
<evidence type="ECO:0000256" key="3">
    <source>
        <dbReference type="ARBA" id="ARBA00017484"/>
    </source>
</evidence>
<dbReference type="EnsemblMetazoa" id="Aqu2.1.41897_001">
    <property type="protein sequence ID" value="Aqu2.1.41897_001"/>
    <property type="gene ID" value="Aqu2.1.41897"/>
</dbReference>
<protein>
    <recommendedName>
        <fullName evidence="3">Transcription initiation factor TFIID subunit 12</fullName>
    </recommendedName>
</protein>
<dbReference type="FunFam" id="1.10.20.10:FF:000011">
    <property type="entry name" value="Transcription initiation factor TFIID subunit 12"/>
    <property type="match status" value="1"/>
</dbReference>
<dbReference type="PANTHER" id="PTHR12264:SF21">
    <property type="entry name" value="TRANSCRIPTION INITIATION FACTOR TFIID SUBUNIT 12"/>
    <property type="match status" value="1"/>
</dbReference>
<dbReference type="KEGG" id="aqu:100637946"/>
<comment type="similarity">
    <text evidence="2">Belongs to the TAF12 family.</text>
</comment>
<proteinExistence type="inferred from homology"/>
<dbReference type="GO" id="GO:0003677">
    <property type="term" value="F:DNA binding"/>
    <property type="evidence" value="ECO:0007669"/>
    <property type="project" value="TreeGrafter"/>
</dbReference>
<feature type="compositionally biased region" description="Basic residues" evidence="7">
    <location>
        <begin position="103"/>
        <end position="113"/>
    </location>
</feature>
<feature type="region of interest" description="Disordered" evidence="7">
    <location>
        <begin position="80"/>
        <end position="113"/>
    </location>
</feature>
<keyword evidence="6" id="KW-0539">Nucleus</keyword>
<evidence type="ECO:0000256" key="2">
    <source>
        <dbReference type="ARBA" id="ARBA00007530"/>
    </source>
</evidence>
<evidence type="ECO:0000313" key="10">
    <source>
        <dbReference type="Proteomes" id="UP000007879"/>
    </source>
</evidence>
<dbReference type="GO" id="GO:0046982">
    <property type="term" value="F:protein heterodimerization activity"/>
    <property type="evidence" value="ECO:0007669"/>
    <property type="project" value="InterPro"/>
</dbReference>
<keyword evidence="5" id="KW-0804">Transcription</keyword>
<dbReference type="AlphaFoldDB" id="A0A1X7VP93"/>
<dbReference type="GO" id="GO:0051123">
    <property type="term" value="P:RNA polymerase II preinitiation complex assembly"/>
    <property type="evidence" value="ECO:0007669"/>
    <property type="project" value="TreeGrafter"/>
</dbReference>
<evidence type="ECO:0000256" key="4">
    <source>
        <dbReference type="ARBA" id="ARBA00023015"/>
    </source>
</evidence>
<sequence length="113" mass="12874">MESSSKTPLNRKRLHDLVREVDPNQTLDEDAEELLMQLADDFIESVVSSSCRLAKHRKSSTLELKDLQVHLENSWNMWLPGFPQEGRSKPPPSSGPANEAHKQRLSLIKKSKK</sequence>
<evidence type="ECO:0000256" key="7">
    <source>
        <dbReference type="SAM" id="MobiDB-lite"/>
    </source>
</evidence>
<dbReference type="GO" id="GO:0017025">
    <property type="term" value="F:TBP-class protein binding"/>
    <property type="evidence" value="ECO:0007669"/>
    <property type="project" value="TreeGrafter"/>
</dbReference>
<keyword evidence="10" id="KW-1185">Reference proteome</keyword>
<dbReference type="GO" id="GO:0005669">
    <property type="term" value="C:transcription factor TFIID complex"/>
    <property type="evidence" value="ECO:0007669"/>
    <property type="project" value="InterPro"/>
</dbReference>
<dbReference type="CDD" id="cd07981">
    <property type="entry name" value="HFD_TAF12"/>
    <property type="match status" value="1"/>
</dbReference>
<evidence type="ECO:0000256" key="6">
    <source>
        <dbReference type="ARBA" id="ARBA00023242"/>
    </source>
</evidence>
<evidence type="ECO:0000259" key="8">
    <source>
        <dbReference type="Pfam" id="PF03847"/>
    </source>
</evidence>
<dbReference type="STRING" id="400682.A0A1X7VP93"/>
<dbReference type="InterPro" id="IPR037794">
    <property type="entry name" value="TAF12"/>
</dbReference>
<dbReference type="Pfam" id="PF03847">
    <property type="entry name" value="TFIID_20kDa"/>
    <property type="match status" value="1"/>
</dbReference>
<dbReference type="InterPro" id="IPR009072">
    <property type="entry name" value="Histone-fold"/>
</dbReference>
<dbReference type="OrthoDB" id="2193432at2759"/>
<feature type="domain" description="Transcription initiation factor TFIID subunit 12" evidence="8">
    <location>
        <begin position="11"/>
        <end position="77"/>
    </location>
</feature>
<gene>
    <name evidence="9" type="primary">100637946</name>
</gene>
<dbReference type="PANTHER" id="PTHR12264">
    <property type="entry name" value="TRANSCRIPTION INITIATION FACTOR TFIID SUBUNIT 12"/>
    <property type="match status" value="1"/>
</dbReference>
<comment type="subcellular location">
    <subcellularLocation>
        <location evidence="1">Nucleus</location>
    </subcellularLocation>
</comment>
<dbReference type="GO" id="GO:0000124">
    <property type="term" value="C:SAGA complex"/>
    <property type="evidence" value="ECO:0007669"/>
    <property type="project" value="InterPro"/>
</dbReference>
<dbReference type="eggNOG" id="KOG1142">
    <property type="taxonomic scope" value="Eukaryota"/>
</dbReference>
<reference evidence="10" key="1">
    <citation type="journal article" date="2010" name="Nature">
        <title>The Amphimedon queenslandica genome and the evolution of animal complexity.</title>
        <authorList>
            <person name="Srivastava M."/>
            <person name="Simakov O."/>
            <person name="Chapman J."/>
            <person name="Fahey B."/>
            <person name="Gauthier M.E."/>
            <person name="Mitros T."/>
            <person name="Richards G.S."/>
            <person name="Conaco C."/>
            <person name="Dacre M."/>
            <person name="Hellsten U."/>
            <person name="Larroux C."/>
            <person name="Putnam N.H."/>
            <person name="Stanke M."/>
            <person name="Adamska M."/>
            <person name="Darling A."/>
            <person name="Degnan S.M."/>
            <person name="Oakley T.H."/>
            <person name="Plachetzki D.C."/>
            <person name="Zhai Y."/>
            <person name="Adamski M."/>
            <person name="Calcino A."/>
            <person name="Cummins S.F."/>
            <person name="Goodstein D.M."/>
            <person name="Harris C."/>
            <person name="Jackson D.J."/>
            <person name="Leys S.P."/>
            <person name="Shu S."/>
            <person name="Woodcroft B.J."/>
            <person name="Vervoort M."/>
            <person name="Kosik K.S."/>
            <person name="Manning G."/>
            <person name="Degnan B.M."/>
            <person name="Rokhsar D.S."/>
        </authorList>
    </citation>
    <scope>NUCLEOTIDE SEQUENCE [LARGE SCALE GENOMIC DNA]</scope>
</reference>